<keyword evidence="3" id="KW-1185">Reference proteome</keyword>
<protein>
    <submittedName>
        <fullName evidence="2">N-acetyltransferase</fullName>
    </submittedName>
</protein>
<organism evidence="2 3">
    <name type="scientific">Anaeromicropila herbilytica</name>
    <dbReference type="NCBI Taxonomy" id="2785025"/>
    <lineage>
        <taxon>Bacteria</taxon>
        <taxon>Bacillati</taxon>
        <taxon>Bacillota</taxon>
        <taxon>Clostridia</taxon>
        <taxon>Lachnospirales</taxon>
        <taxon>Lachnospiraceae</taxon>
        <taxon>Anaeromicropila</taxon>
    </lineage>
</organism>
<dbReference type="SUPFAM" id="SSF55729">
    <property type="entry name" value="Acyl-CoA N-acyltransferases (Nat)"/>
    <property type="match status" value="1"/>
</dbReference>
<reference evidence="2 3" key="1">
    <citation type="submission" date="2020-11" db="EMBL/GenBank/DDBJ databases">
        <title>Draft genome sequencing of a Lachnospiraceae strain isolated from anoxic soil subjected to BSD treatment.</title>
        <authorList>
            <person name="Uek A."/>
            <person name="Tonouchi A."/>
        </authorList>
    </citation>
    <scope>NUCLEOTIDE SEQUENCE [LARGE SCALE GENOMIC DNA]</scope>
    <source>
        <strain evidence="2 3">TB5</strain>
    </source>
</reference>
<dbReference type="PROSITE" id="PS51186">
    <property type="entry name" value="GNAT"/>
    <property type="match status" value="1"/>
</dbReference>
<accession>A0A7R7ELA1</accession>
<dbReference type="EMBL" id="AP024169">
    <property type="protein sequence ID" value="BCN30930.1"/>
    <property type="molecule type" value="Genomic_DNA"/>
</dbReference>
<evidence type="ECO:0000313" key="3">
    <source>
        <dbReference type="Proteomes" id="UP000595897"/>
    </source>
</evidence>
<sequence>MNSMVHIFFETKNLIVRQYTMNDVAGLYEVMSNPLVHQYTKDKNKPWDKYKTEQYIQFFIKKNFITLDCFHGAIIEKTSNKIIGLTGLNPYKVDEPEIEWKLDVSYWNKGYATEIGREIIKQAFKTTNITGIYGMADPENIASRRVLQKIGMKYMGIDEFRNQKDVFYYIGRV</sequence>
<dbReference type="Gene3D" id="3.40.630.30">
    <property type="match status" value="1"/>
</dbReference>
<dbReference type="InterPro" id="IPR051531">
    <property type="entry name" value="N-acetyltransferase"/>
</dbReference>
<gene>
    <name evidence="2" type="ORF">bsdtb5_22250</name>
</gene>
<dbReference type="InterPro" id="IPR016181">
    <property type="entry name" value="Acyl_CoA_acyltransferase"/>
</dbReference>
<name>A0A7R7ELA1_9FIRM</name>
<dbReference type="PANTHER" id="PTHR43792:SF1">
    <property type="entry name" value="N-ACETYLTRANSFERASE DOMAIN-CONTAINING PROTEIN"/>
    <property type="match status" value="1"/>
</dbReference>
<dbReference type="Pfam" id="PF13302">
    <property type="entry name" value="Acetyltransf_3"/>
    <property type="match status" value="1"/>
</dbReference>
<feature type="domain" description="N-acetyltransferase" evidence="1">
    <location>
        <begin position="14"/>
        <end position="173"/>
    </location>
</feature>
<evidence type="ECO:0000259" key="1">
    <source>
        <dbReference type="PROSITE" id="PS51186"/>
    </source>
</evidence>
<dbReference type="AlphaFoldDB" id="A0A7R7ELA1"/>
<dbReference type="KEGG" id="ahb:bsdtb5_22250"/>
<proteinExistence type="predicted"/>
<dbReference type="GO" id="GO:0016747">
    <property type="term" value="F:acyltransferase activity, transferring groups other than amino-acyl groups"/>
    <property type="evidence" value="ECO:0007669"/>
    <property type="project" value="InterPro"/>
</dbReference>
<dbReference type="PANTHER" id="PTHR43792">
    <property type="entry name" value="GNAT FAMILY, PUTATIVE (AFU_ORTHOLOGUE AFUA_3G00765)-RELATED-RELATED"/>
    <property type="match status" value="1"/>
</dbReference>
<dbReference type="InterPro" id="IPR000182">
    <property type="entry name" value="GNAT_dom"/>
</dbReference>
<dbReference type="Proteomes" id="UP000595897">
    <property type="component" value="Chromosome"/>
</dbReference>
<dbReference type="RefSeq" id="WP_271712084.1">
    <property type="nucleotide sequence ID" value="NZ_AP024169.1"/>
</dbReference>
<keyword evidence="2" id="KW-0808">Transferase</keyword>
<evidence type="ECO:0000313" key="2">
    <source>
        <dbReference type="EMBL" id="BCN30930.1"/>
    </source>
</evidence>